<dbReference type="EMBL" id="KQ484112">
    <property type="protein sequence ID" value="KYP37376.1"/>
    <property type="molecule type" value="Genomic_DNA"/>
</dbReference>
<evidence type="ECO:0000313" key="3">
    <source>
        <dbReference type="EMBL" id="KYP37376.1"/>
    </source>
</evidence>
<proteinExistence type="predicted"/>
<feature type="compositionally biased region" description="Low complexity" evidence="1">
    <location>
        <begin position="1"/>
        <end position="22"/>
    </location>
</feature>
<organism evidence="3 4">
    <name type="scientific">Cajanus cajan</name>
    <name type="common">Pigeon pea</name>
    <name type="synonym">Cajanus indicus</name>
    <dbReference type="NCBI Taxonomy" id="3821"/>
    <lineage>
        <taxon>Eukaryota</taxon>
        <taxon>Viridiplantae</taxon>
        <taxon>Streptophyta</taxon>
        <taxon>Embryophyta</taxon>
        <taxon>Tracheophyta</taxon>
        <taxon>Spermatophyta</taxon>
        <taxon>Magnoliopsida</taxon>
        <taxon>eudicotyledons</taxon>
        <taxon>Gunneridae</taxon>
        <taxon>Pentapetalae</taxon>
        <taxon>rosids</taxon>
        <taxon>fabids</taxon>
        <taxon>Fabales</taxon>
        <taxon>Fabaceae</taxon>
        <taxon>Papilionoideae</taxon>
        <taxon>50 kb inversion clade</taxon>
        <taxon>NPAAA clade</taxon>
        <taxon>indigoferoid/millettioid clade</taxon>
        <taxon>Phaseoleae</taxon>
        <taxon>Cajanus</taxon>
    </lineage>
</organism>
<reference evidence="3" key="1">
    <citation type="journal article" date="2012" name="Nat. Biotechnol.">
        <title>Draft genome sequence of pigeonpea (Cajanus cajan), an orphan legume crop of resource-poor farmers.</title>
        <authorList>
            <person name="Varshney R.K."/>
            <person name="Chen W."/>
            <person name="Li Y."/>
            <person name="Bharti A.K."/>
            <person name="Saxena R.K."/>
            <person name="Schlueter J.A."/>
            <person name="Donoghue M.T."/>
            <person name="Azam S."/>
            <person name="Fan G."/>
            <person name="Whaley A.M."/>
            <person name="Farmer A.D."/>
            <person name="Sheridan J."/>
            <person name="Iwata A."/>
            <person name="Tuteja R."/>
            <person name="Penmetsa R.V."/>
            <person name="Wu W."/>
            <person name="Upadhyaya H.D."/>
            <person name="Yang S.P."/>
            <person name="Shah T."/>
            <person name="Saxena K.B."/>
            <person name="Michael T."/>
            <person name="McCombie W.R."/>
            <person name="Yang B."/>
            <person name="Zhang G."/>
            <person name="Yang H."/>
            <person name="Wang J."/>
            <person name="Spillane C."/>
            <person name="Cook D.R."/>
            <person name="May G.D."/>
            <person name="Xu X."/>
            <person name="Jackson S.A."/>
        </authorList>
    </citation>
    <scope>NUCLEOTIDE SEQUENCE [LARGE SCALE GENOMIC DNA]</scope>
</reference>
<dbReference type="Proteomes" id="UP000075243">
    <property type="component" value="Unassembled WGS sequence"/>
</dbReference>
<evidence type="ECO:0000313" key="4">
    <source>
        <dbReference type="Proteomes" id="UP000075243"/>
    </source>
</evidence>
<name>A0A151R4B4_CAJCA</name>
<sequence length="143" mass="16449">MANSENTNPTNTNLTNANPNSLSDHLVNPANPLFLHPAENPSLVLVTPLLEDNNYHQWKHDMFVALETKNKEQFVLGTLPCPTSTDPLHETWKRCNKMVMSWLTRSMTPLIKQSVMWMDTAFDIWTDLLERFSHGDKFRIANL</sequence>
<accession>A0A151R4B4</accession>
<dbReference type="Pfam" id="PF14244">
    <property type="entry name" value="Retrotran_gag_3"/>
    <property type="match status" value="1"/>
</dbReference>
<evidence type="ECO:0000256" key="1">
    <source>
        <dbReference type="SAM" id="MobiDB-lite"/>
    </source>
</evidence>
<feature type="region of interest" description="Disordered" evidence="1">
    <location>
        <begin position="1"/>
        <end position="23"/>
    </location>
</feature>
<keyword evidence="4" id="KW-1185">Reference proteome</keyword>
<feature type="domain" description="Retrotransposon Copia-like N-terminal" evidence="2">
    <location>
        <begin position="36"/>
        <end position="82"/>
    </location>
</feature>
<gene>
    <name evidence="3" type="ORF">KK1_041431</name>
</gene>
<dbReference type="PANTHER" id="PTHR37610:SF55">
    <property type="entry name" value="RETROTRANSPOSON COPIA-LIKE N-TERMINAL DOMAIN-CONTAINING PROTEIN"/>
    <property type="match status" value="1"/>
</dbReference>
<protein>
    <recommendedName>
        <fullName evidence="2">Retrotransposon Copia-like N-terminal domain-containing protein</fullName>
    </recommendedName>
</protein>
<evidence type="ECO:0000259" key="2">
    <source>
        <dbReference type="Pfam" id="PF14244"/>
    </source>
</evidence>
<dbReference type="PANTHER" id="PTHR37610">
    <property type="entry name" value="CCHC-TYPE DOMAIN-CONTAINING PROTEIN"/>
    <property type="match status" value="1"/>
</dbReference>
<dbReference type="AlphaFoldDB" id="A0A151R4B4"/>
<dbReference type="Gramene" id="C.cajan_42239.t">
    <property type="protein sequence ID" value="C.cajan_42239.t.cds1"/>
    <property type="gene ID" value="C.cajan_42239"/>
</dbReference>
<dbReference type="InterPro" id="IPR029472">
    <property type="entry name" value="Copia-like_N"/>
</dbReference>